<reference evidence="2 3" key="1">
    <citation type="submission" date="2021-06" db="EMBL/GenBank/DDBJ databases">
        <title>Caerostris darwini draft genome.</title>
        <authorList>
            <person name="Kono N."/>
            <person name="Arakawa K."/>
        </authorList>
    </citation>
    <scope>NUCLEOTIDE SEQUENCE [LARGE SCALE GENOMIC DNA]</scope>
</reference>
<dbReference type="EMBL" id="BPLQ01010495">
    <property type="protein sequence ID" value="GIY51106.1"/>
    <property type="molecule type" value="Genomic_DNA"/>
</dbReference>
<dbReference type="AlphaFoldDB" id="A0AAV4W155"/>
<gene>
    <name evidence="2" type="ORF">CDAR_23091</name>
    <name evidence="1" type="ORF">CDAR_498381</name>
</gene>
<evidence type="ECO:0000313" key="2">
    <source>
        <dbReference type="EMBL" id="GIY76133.1"/>
    </source>
</evidence>
<keyword evidence="3" id="KW-1185">Reference proteome</keyword>
<name>A0AAV4W155_9ARAC</name>
<dbReference type="EMBL" id="BPLQ01013954">
    <property type="protein sequence ID" value="GIY76133.1"/>
    <property type="molecule type" value="Genomic_DNA"/>
</dbReference>
<comment type="caution">
    <text evidence="2">The sequence shown here is derived from an EMBL/GenBank/DDBJ whole genome shotgun (WGS) entry which is preliminary data.</text>
</comment>
<dbReference type="Proteomes" id="UP001054837">
    <property type="component" value="Unassembled WGS sequence"/>
</dbReference>
<organism evidence="2 3">
    <name type="scientific">Caerostris darwini</name>
    <dbReference type="NCBI Taxonomy" id="1538125"/>
    <lineage>
        <taxon>Eukaryota</taxon>
        <taxon>Metazoa</taxon>
        <taxon>Ecdysozoa</taxon>
        <taxon>Arthropoda</taxon>
        <taxon>Chelicerata</taxon>
        <taxon>Arachnida</taxon>
        <taxon>Araneae</taxon>
        <taxon>Araneomorphae</taxon>
        <taxon>Entelegynae</taxon>
        <taxon>Araneoidea</taxon>
        <taxon>Araneidae</taxon>
        <taxon>Caerostris</taxon>
    </lineage>
</organism>
<protein>
    <submittedName>
        <fullName evidence="2">Uncharacterized protein</fullName>
    </submittedName>
</protein>
<proteinExistence type="predicted"/>
<accession>A0AAV4W155</accession>
<evidence type="ECO:0000313" key="3">
    <source>
        <dbReference type="Proteomes" id="UP001054837"/>
    </source>
</evidence>
<sequence length="110" mass="13030">MHHPTSDRKYVFSEEDKCIVSIPKRYFLVSLEMYSPVCWELSDDSPHFMHMTTPTNDYHLFGPLKKYLSDEFMNIIHFQQIIIMKLQGFDVAFAHCKNQYFGEQLGQIFG</sequence>
<evidence type="ECO:0000313" key="1">
    <source>
        <dbReference type="EMBL" id="GIY51106.1"/>
    </source>
</evidence>